<evidence type="ECO:0000256" key="1">
    <source>
        <dbReference type="SAM" id="MobiDB-lite"/>
    </source>
</evidence>
<dbReference type="InterPro" id="IPR056514">
    <property type="entry name" value="ARM_LIN_2nd"/>
</dbReference>
<feature type="region of interest" description="Disordered" evidence="1">
    <location>
        <begin position="392"/>
        <end position="415"/>
    </location>
</feature>
<dbReference type="InterPro" id="IPR011989">
    <property type="entry name" value="ARM-like"/>
</dbReference>
<evidence type="ECO:0000259" key="4">
    <source>
        <dbReference type="Pfam" id="PF23654"/>
    </source>
</evidence>
<dbReference type="InterPro" id="IPR016024">
    <property type="entry name" value="ARM-type_fold"/>
</dbReference>
<feature type="domain" description="Putative E3 ubiquitin-protein ligase LIN N-terminal" evidence="2">
    <location>
        <begin position="70"/>
        <end position="131"/>
    </location>
</feature>
<accession>A0A6V7PUS5</accession>
<dbReference type="SUPFAM" id="SSF48371">
    <property type="entry name" value="ARM repeat"/>
    <property type="match status" value="1"/>
</dbReference>
<reference evidence="5" key="1">
    <citation type="submission" date="2020-07" db="EMBL/GenBank/DDBJ databases">
        <authorList>
            <person name="Lin J."/>
        </authorList>
    </citation>
    <scope>NUCLEOTIDE SEQUENCE</scope>
</reference>
<sequence length="985" mass="109240">MASSSSSLRDLLAQELSHPPKPRSRPNSATPKPRPPHSDLNHRPVPPRATAAASLPVSGDDDDRPIDAEAARAVTAILSGYAGRFLKDPSFRRGLRAKCAAATRPASADPSPALANLELAVDSVERLADEWDGPPSAAAAPPRSRRGTRRSDLCATRCACSASSLRSPPRREARGAHLRRPQRSPRRVFVEAPYLARNSLLPDLWDHFFLPHLLHLKIWYTKEVEIIRGWGSEDGDQRIKGLKSSYNDQMDVGTAQFALYYKEWLKVGAFRAPPLPSVPLPLRPVYAEPLGKRSASLSRGSISRNLYRVVFGLEHEEDIRDEEVIDEINVAGKRYSGSKESRFSLGNLVHSDTRLQEGEFKHSEENPAPEAAPTPRKSYSFRLLSCRSDLNVGTIHSQPNSKQESTQVAREPENNEQITTLERAIALISKSDDLTKCESAVRVIAKAWLDSCGDSTIEIALFSSSLIEGLLEVAFTSKDEEVLELAISTLAELVSKNEANRQVVLNADPQLEVFLRLFRSKKLFLKAAAVLYLIKPKAKQMLSLDWIPLVLRVLDYGDQIQTLFNVKCSPKAAAFYFLDQLLMGFDVDRNVENAKQMVALGGLDLLMKRFEMGNARERRSCGSLLAACIRAEGRCRHYLADNIKKESIVQLLMGNQLKSSGSALTLLSELVCLNRPTQIIKFLKELKNNGCLNTMHVLLVYLQQAPIAQCPVAAAILLQLDLLGDHLQYSVYREEGIDAIIAALEQNLLNKKIQEQCARALSLLAMRFSCSGKAMTEAWLLRRAGLDDSSEGSFSKEEMLGDKNARMIFVGDIVDANCQEEEKVTDEWLKKLATILLTSGNKRLLVALSNCIAEGIPNLARSCLVTVAWVSNSLSLLNGCSNNFQPLVCSILAPQLFECLSYDRALEERVLASLSLLNFARHPGKRIVYSSYGIHLNHSVTNLNCFSKAECLPKLFPMDKETIASLRDLAEVTWTAKELLFACCR</sequence>
<dbReference type="InterPro" id="IPR055566">
    <property type="entry name" value="ARM_LIN"/>
</dbReference>
<protein>
    <recommendedName>
        <fullName evidence="6">E3 ubiquitin-protein ligase LIN</fullName>
    </recommendedName>
</protein>
<feature type="region of interest" description="Disordered" evidence="1">
    <location>
        <begin position="1"/>
        <end position="66"/>
    </location>
</feature>
<dbReference type="InterPro" id="IPR056512">
    <property type="entry name" value="LIN_N"/>
</dbReference>
<evidence type="ECO:0008006" key="6">
    <source>
        <dbReference type="Google" id="ProtNLM"/>
    </source>
</evidence>
<dbReference type="EMBL" id="LR862152">
    <property type="protein sequence ID" value="CAD1834557.1"/>
    <property type="molecule type" value="Genomic_DNA"/>
</dbReference>
<dbReference type="Pfam" id="PF23654">
    <property type="entry name" value="ARM_LIN_2nd"/>
    <property type="match status" value="1"/>
</dbReference>
<gene>
    <name evidence="5" type="ORF">CB5_LOCUS17768</name>
</gene>
<dbReference type="AlphaFoldDB" id="A0A6V7PUS5"/>
<feature type="domain" description="Putative E3 ubiquitin-protein ligase LIN ARM repeats" evidence="4">
    <location>
        <begin position="416"/>
        <end position="579"/>
    </location>
</feature>
<proteinExistence type="predicted"/>
<feature type="compositionally biased region" description="Polar residues" evidence="1">
    <location>
        <begin position="394"/>
        <end position="408"/>
    </location>
</feature>
<dbReference type="PANTHER" id="PTHR35549:SF3">
    <property type="entry name" value="E3 UBIQUITIN-PROTEIN LIGASE LIN"/>
    <property type="match status" value="1"/>
</dbReference>
<evidence type="ECO:0000259" key="2">
    <source>
        <dbReference type="Pfam" id="PF23568"/>
    </source>
</evidence>
<dbReference type="Pfam" id="PF23628">
    <property type="entry name" value="ARM_LIN_C"/>
    <property type="match status" value="1"/>
</dbReference>
<name>A0A6V7PUS5_ANACO</name>
<feature type="domain" description="Putative E3 ubiquitin-protein ligase LIN N-terminal" evidence="2">
    <location>
        <begin position="187"/>
        <end position="281"/>
    </location>
</feature>
<feature type="domain" description="Putative E3 ubiquitin-protein ligase LIN ARM-like" evidence="3">
    <location>
        <begin position="580"/>
        <end position="938"/>
    </location>
</feature>
<organism evidence="5">
    <name type="scientific">Ananas comosus var. bracteatus</name>
    <name type="common">red pineapple</name>
    <dbReference type="NCBI Taxonomy" id="296719"/>
    <lineage>
        <taxon>Eukaryota</taxon>
        <taxon>Viridiplantae</taxon>
        <taxon>Streptophyta</taxon>
        <taxon>Embryophyta</taxon>
        <taxon>Tracheophyta</taxon>
        <taxon>Spermatophyta</taxon>
        <taxon>Magnoliopsida</taxon>
        <taxon>Liliopsida</taxon>
        <taxon>Poales</taxon>
        <taxon>Bromeliaceae</taxon>
        <taxon>Bromelioideae</taxon>
        <taxon>Ananas</taxon>
    </lineage>
</organism>
<dbReference type="PANTHER" id="PTHR35549">
    <property type="entry name" value="OS04G0584500 PROTEIN"/>
    <property type="match status" value="1"/>
</dbReference>
<dbReference type="Pfam" id="PF23568">
    <property type="entry name" value="ARM_LIN"/>
    <property type="match status" value="2"/>
</dbReference>
<evidence type="ECO:0000313" key="5">
    <source>
        <dbReference type="EMBL" id="CAD1834557.1"/>
    </source>
</evidence>
<evidence type="ECO:0000259" key="3">
    <source>
        <dbReference type="Pfam" id="PF23628"/>
    </source>
</evidence>
<dbReference type="Gene3D" id="1.25.10.10">
    <property type="entry name" value="Leucine-rich Repeat Variant"/>
    <property type="match status" value="1"/>
</dbReference>